<evidence type="ECO:0000313" key="1">
    <source>
        <dbReference type="EMBL" id="MDR6552898.1"/>
    </source>
</evidence>
<dbReference type="EMBL" id="JAVDSB010000008">
    <property type="protein sequence ID" value="MDR6552898.1"/>
    <property type="molecule type" value="Genomic_DNA"/>
</dbReference>
<keyword evidence="1" id="KW-0560">Oxidoreductase</keyword>
<name>A0ABU1NZG9_9BACL</name>
<dbReference type="Pfam" id="PF05721">
    <property type="entry name" value="PhyH"/>
    <property type="match status" value="1"/>
</dbReference>
<reference evidence="1 2" key="1">
    <citation type="submission" date="2023-07" db="EMBL/GenBank/DDBJ databases">
        <title>Sorghum-associated microbial communities from plants grown in Nebraska, USA.</title>
        <authorList>
            <person name="Schachtman D."/>
        </authorList>
    </citation>
    <scope>NUCLEOTIDE SEQUENCE [LARGE SCALE GENOMIC DNA]</scope>
    <source>
        <strain evidence="1 2">CC258</strain>
    </source>
</reference>
<dbReference type="InterPro" id="IPR008775">
    <property type="entry name" value="Phytyl_CoA_dOase-like"/>
</dbReference>
<proteinExistence type="predicted"/>
<organism evidence="1 2">
    <name type="scientific">Paenibacillus qinlingensis</name>
    <dbReference type="NCBI Taxonomy" id="1837343"/>
    <lineage>
        <taxon>Bacteria</taxon>
        <taxon>Bacillati</taxon>
        <taxon>Bacillota</taxon>
        <taxon>Bacilli</taxon>
        <taxon>Bacillales</taxon>
        <taxon>Paenibacillaceae</taxon>
        <taxon>Paenibacillus</taxon>
    </lineage>
</organism>
<evidence type="ECO:0000313" key="2">
    <source>
        <dbReference type="Proteomes" id="UP001267290"/>
    </source>
</evidence>
<keyword evidence="2" id="KW-1185">Reference proteome</keyword>
<accession>A0ABU1NZG9</accession>
<protein>
    <submittedName>
        <fullName evidence="1">Ectoine hydroxylase-related dioxygenase (Phytanoyl-CoA dioxygenase family)</fullName>
    </submittedName>
</protein>
<dbReference type="Gene3D" id="2.60.120.620">
    <property type="entry name" value="q2cbj1_9rhob like domain"/>
    <property type="match status" value="1"/>
</dbReference>
<dbReference type="SUPFAM" id="SSF51197">
    <property type="entry name" value="Clavaminate synthase-like"/>
    <property type="match status" value="1"/>
</dbReference>
<dbReference type="Proteomes" id="UP001267290">
    <property type="component" value="Unassembled WGS sequence"/>
</dbReference>
<dbReference type="PANTHER" id="PTHR20883">
    <property type="entry name" value="PHYTANOYL-COA DIOXYGENASE DOMAIN CONTAINING 1"/>
    <property type="match status" value="1"/>
</dbReference>
<comment type="caution">
    <text evidence="1">The sequence shown here is derived from an EMBL/GenBank/DDBJ whole genome shotgun (WGS) entry which is preliminary data.</text>
</comment>
<dbReference type="PANTHER" id="PTHR20883:SF49">
    <property type="entry name" value="PHYTANOYL-COA DIOXYGENASE"/>
    <property type="match status" value="1"/>
</dbReference>
<dbReference type="GO" id="GO:0051213">
    <property type="term" value="F:dioxygenase activity"/>
    <property type="evidence" value="ECO:0007669"/>
    <property type="project" value="UniProtKB-KW"/>
</dbReference>
<dbReference type="RefSeq" id="WP_310500390.1">
    <property type="nucleotide sequence ID" value="NZ_JAVDSB010000008.1"/>
</dbReference>
<gene>
    <name evidence="1" type="ORF">J2736_004105</name>
</gene>
<keyword evidence="1" id="KW-0223">Dioxygenase</keyword>
<sequence length="286" mass="32221">MSSLEANGVNELPLMEDGYTLSQEQKMSYQRDGHIALRGVASEAEIHVYEPIISDLVKTLNNQDKPLDQRDTYGKAFIQISNLWERSEEIRRFAFAKRFAKIAAELMGVDGVRMYHDQALFKEPHGGHTPWHQDQIYWPLDTDKTITMWMPLVPVSEAVGSMTFASKSHLMGYINKMVISDESHRTLAGYIEGKGFETISHGAMAAGDATFHAGWTLHSAPGNPTDTMRKVMTIIYYADGLPIAEPDSKARESDLKRWFPGQQPGELAASELNPLLYSRSWEEGRK</sequence>